<proteinExistence type="predicted"/>
<evidence type="ECO:0000313" key="5">
    <source>
        <dbReference type="EMBL" id="ORZ07660.1"/>
    </source>
</evidence>
<dbReference type="PROSITE" id="PS50174">
    <property type="entry name" value="G_PATCH"/>
    <property type="match status" value="1"/>
</dbReference>
<keyword evidence="1" id="KW-0863">Zinc-finger</keyword>
<dbReference type="PROSITE" id="PS00028">
    <property type="entry name" value="ZINC_FINGER_C2H2_1"/>
    <property type="match status" value="1"/>
</dbReference>
<evidence type="ECO:0000256" key="1">
    <source>
        <dbReference type="PROSITE-ProRule" id="PRU00042"/>
    </source>
</evidence>
<evidence type="ECO:0000259" key="3">
    <source>
        <dbReference type="PROSITE" id="PS50157"/>
    </source>
</evidence>
<dbReference type="InterPro" id="IPR013087">
    <property type="entry name" value="Znf_C2H2_type"/>
</dbReference>
<feature type="domain" description="C2H2-type" evidence="3">
    <location>
        <begin position="151"/>
        <end position="180"/>
    </location>
</feature>
<evidence type="ECO:0000259" key="4">
    <source>
        <dbReference type="PROSITE" id="PS50174"/>
    </source>
</evidence>
<dbReference type="Pfam" id="PF12874">
    <property type="entry name" value="zf-met"/>
    <property type="match status" value="1"/>
</dbReference>
<accession>A0A1X2I2C7</accession>
<dbReference type="STRING" id="90262.A0A1X2I2C7"/>
<organism evidence="5 6">
    <name type="scientific">Absidia repens</name>
    <dbReference type="NCBI Taxonomy" id="90262"/>
    <lineage>
        <taxon>Eukaryota</taxon>
        <taxon>Fungi</taxon>
        <taxon>Fungi incertae sedis</taxon>
        <taxon>Mucoromycota</taxon>
        <taxon>Mucoromycotina</taxon>
        <taxon>Mucoromycetes</taxon>
        <taxon>Mucorales</taxon>
        <taxon>Cunninghamellaceae</taxon>
        <taxon>Absidia</taxon>
    </lineage>
</organism>
<dbReference type="Proteomes" id="UP000193560">
    <property type="component" value="Unassembled WGS sequence"/>
</dbReference>
<gene>
    <name evidence="5" type="ORF">BCR42DRAFT_151754</name>
</gene>
<dbReference type="OrthoDB" id="4822at2759"/>
<dbReference type="InterPro" id="IPR000467">
    <property type="entry name" value="G_patch_dom"/>
</dbReference>
<dbReference type="AlphaFoldDB" id="A0A1X2I2C7"/>
<feature type="region of interest" description="Disordered" evidence="2">
    <location>
        <begin position="96"/>
        <end position="135"/>
    </location>
</feature>
<keyword evidence="1" id="KW-0479">Metal-binding</keyword>
<dbReference type="EMBL" id="MCGE01000034">
    <property type="protein sequence ID" value="ORZ07660.1"/>
    <property type="molecule type" value="Genomic_DNA"/>
</dbReference>
<keyword evidence="6" id="KW-1185">Reference proteome</keyword>
<dbReference type="SMART" id="SM00443">
    <property type="entry name" value="G_patch"/>
    <property type="match status" value="1"/>
</dbReference>
<dbReference type="Pfam" id="PF01585">
    <property type="entry name" value="G-patch"/>
    <property type="match status" value="1"/>
</dbReference>
<evidence type="ECO:0000313" key="6">
    <source>
        <dbReference type="Proteomes" id="UP000193560"/>
    </source>
</evidence>
<dbReference type="PROSITE" id="PS50157">
    <property type="entry name" value="ZINC_FINGER_C2H2_2"/>
    <property type="match status" value="1"/>
</dbReference>
<dbReference type="SUPFAM" id="SSF57667">
    <property type="entry name" value="beta-beta-alpha zinc fingers"/>
    <property type="match status" value="1"/>
</dbReference>
<sequence length="180" mass="20813">MTSTVPTKRHPNGQDDDNDDDDEEFTLPRNVEPKGYVDLDKVQQTSMESHLPSSNIGYRLLQKMGWKEGKGLGTLGQGRVDPIRIDLKQDSLGIGKAGQDQEYNESSASKRKALDSEKQLEETTEERQVRETKAMKQQEIQQELKEVKRAFYCELCDKQYNKVSEYDQHLQSYDHHHKKI</sequence>
<feature type="compositionally biased region" description="Acidic residues" evidence="2">
    <location>
        <begin position="14"/>
        <end position="25"/>
    </location>
</feature>
<comment type="caution">
    <text evidence="5">The sequence shown here is derived from an EMBL/GenBank/DDBJ whole genome shotgun (WGS) entry which is preliminary data.</text>
</comment>
<protein>
    <submittedName>
        <fullName evidence="5">G-patch domain-domain-containing protein</fullName>
    </submittedName>
</protein>
<feature type="domain" description="G-patch" evidence="4">
    <location>
        <begin position="53"/>
        <end position="99"/>
    </location>
</feature>
<dbReference type="GO" id="GO:0003676">
    <property type="term" value="F:nucleic acid binding"/>
    <property type="evidence" value="ECO:0007669"/>
    <property type="project" value="InterPro"/>
</dbReference>
<feature type="region of interest" description="Disordered" evidence="2">
    <location>
        <begin position="1"/>
        <end position="37"/>
    </location>
</feature>
<dbReference type="PANTHER" id="PTHR47251:SF1">
    <property type="entry name" value="FINGER DOMAIN PROTEIN, PUTATIVE (AFU_ORTHOLOGUE AFUA_3G04180)-RELATED"/>
    <property type="match status" value="1"/>
</dbReference>
<name>A0A1X2I2C7_9FUNG</name>
<reference evidence="5 6" key="1">
    <citation type="submission" date="2016-07" db="EMBL/GenBank/DDBJ databases">
        <title>Pervasive Adenine N6-methylation of Active Genes in Fungi.</title>
        <authorList>
            <consortium name="DOE Joint Genome Institute"/>
            <person name="Mondo S.J."/>
            <person name="Dannebaum R.O."/>
            <person name="Kuo R.C."/>
            <person name="Labutti K."/>
            <person name="Haridas S."/>
            <person name="Kuo A."/>
            <person name="Salamov A."/>
            <person name="Ahrendt S.R."/>
            <person name="Lipzen A."/>
            <person name="Sullivan W."/>
            <person name="Andreopoulos W.B."/>
            <person name="Clum A."/>
            <person name="Lindquist E."/>
            <person name="Daum C."/>
            <person name="Ramamoorthy G.K."/>
            <person name="Gryganskyi A."/>
            <person name="Culley D."/>
            <person name="Magnuson J.K."/>
            <person name="James T.Y."/>
            <person name="O'Malley M.A."/>
            <person name="Stajich J.E."/>
            <person name="Spatafora J.W."/>
            <person name="Visel A."/>
            <person name="Grigoriev I.V."/>
        </authorList>
    </citation>
    <scope>NUCLEOTIDE SEQUENCE [LARGE SCALE GENOMIC DNA]</scope>
    <source>
        <strain evidence="5 6">NRRL 1336</strain>
    </source>
</reference>
<feature type="compositionally biased region" description="Basic and acidic residues" evidence="2">
    <location>
        <begin position="112"/>
        <end position="135"/>
    </location>
</feature>
<keyword evidence="1" id="KW-0862">Zinc</keyword>
<dbReference type="InterPro" id="IPR036236">
    <property type="entry name" value="Znf_C2H2_sf"/>
</dbReference>
<evidence type="ECO:0000256" key="2">
    <source>
        <dbReference type="SAM" id="MobiDB-lite"/>
    </source>
</evidence>
<dbReference type="GO" id="GO:0008270">
    <property type="term" value="F:zinc ion binding"/>
    <property type="evidence" value="ECO:0007669"/>
    <property type="project" value="UniProtKB-KW"/>
</dbReference>
<dbReference type="PANTHER" id="PTHR47251">
    <property type="entry name" value="FINGER DOMAIN PROTEIN, PUTATIVE (AFU_ORTHOLOGUE AFUA_3G04180)-RELATED"/>
    <property type="match status" value="1"/>
</dbReference>